<dbReference type="EC" id="1.2.99.5" evidence="1"/>
<dbReference type="CDD" id="cd00504">
    <property type="entry name" value="GXGXG"/>
    <property type="match status" value="1"/>
</dbReference>
<evidence type="ECO:0000313" key="1">
    <source>
        <dbReference type="EMBL" id="AIE98164.1"/>
    </source>
</evidence>
<name>A0A075G400_9EURY</name>
<proteinExistence type="predicted"/>
<dbReference type="AlphaFoldDB" id="A0A075G400"/>
<dbReference type="PANTHER" id="PTHR39673:SF5">
    <property type="entry name" value="TUNGSTEN-CONTAINING FORMYLMETHANOFURAN DEHYDROGENASE 2 SUBUNIT C"/>
    <property type="match status" value="1"/>
</dbReference>
<dbReference type="SUPFAM" id="SSF69336">
    <property type="entry name" value="Alpha subunit of glutamate synthase, C-terminal domain"/>
    <property type="match status" value="1"/>
</dbReference>
<protein>
    <submittedName>
        <fullName evidence="1">Formylmethanofuran dehydrogenase subunit C (FwdC, fmdC)</fullName>
        <ecNumber evidence="1">1.2.99.5</ecNumber>
    </submittedName>
</protein>
<accession>A0A075G400</accession>
<dbReference type="EMBL" id="KF900527">
    <property type="protein sequence ID" value="AIE98164.1"/>
    <property type="molecule type" value="Genomic_DNA"/>
</dbReference>
<sequence length="513" mass="53507">MREVTAKSIKLGRDLDGMLSEALERDLLVRIGWGRGGDEKPKKGEIGAISHLPAKSRVLLLGDLGECAGAMNSGGNFTLQGSSTSMLGAFQRDGRIVVEKDVGDRLGGRMTGGTITVQGSAGDEVGACMSGGTVIVRGHVGKRTGAGMSDGTIVVLGSVGSEPGVGMTGGRVVIAGSCPPPGEGAAMRGVEAAEMVQLAEYLEPLGLTLEEDALVLVPSESSTGIAEMPDSSVAEGFESIALVPSSSERLAEHSPLDPFTLLMPLGIEEGGVLFPVPWLVESNSASGWAGAASQSQPALVRESPREHDLVLVGEGNLIDCAKWLGSCAGVVLDLMDLPQLNDAEIEAILVAITCKMNDDSLILLRDCVDRADHLFRLVVDLDLDGAVIDAASPGGSRAASALPRIGLAARAMNLTEQGRHLLIEMDEAPSAEDMLIAVAAGCPILVAPPPADGLEETLVWLDSTVRGWMLELGIDGLEQLSRRNLRALDYDTASISGLRLVGFDRPLPMWLGN</sequence>
<dbReference type="InterPro" id="IPR036485">
    <property type="entry name" value="Glu_synth_asu_C_sf"/>
</dbReference>
<keyword evidence="1" id="KW-0560">Oxidoreductase</keyword>
<dbReference type="GO" id="GO:0016491">
    <property type="term" value="F:oxidoreductase activity"/>
    <property type="evidence" value="ECO:0007669"/>
    <property type="project" value="UniProtKB-KW"/>
</dbReference>
<dbReference type="PANTHER" id="PTHR39673">
    <property type="entry name" value="TUNGSTEN FORMYLMETHANOFURAN DEHYDROGENASE, SUBUNIT C (FWDC)"/>
    <property type="match status" value="1"/>
</dbReference>
<gene>
    <name evidence="1" type="primary">fmdC</name>
    <name evidence="1" type="synonym">fwdC</name>
</gene>
<dbReference type="Gene3D" id="2.160.20.60">
    <property type="entry name" value="Glutamate synthase, alpha subunit, C-terminal domain"/>
    <property type="match status" value="1"/>
</dbReference>
<reference evidence="1" key="1">
    <citation type="journal article" date="2014" name="Genome Biol. Evol.">
        <title>Pangenome evidence for extensive interdomain horizontal transfer affecting lineage core and shell genes in uncultured planktonic thaumarchaeota and euryarchaeota.</title>
        <authorList>
            <person name="Deschamps P."/>
            <person name="Zivanovic Y."/>
            <person name="Moreira D."/>
            <person name="Rodriguez-Valera F."/>
            <person name="Lopez-Garcia P."/>
        </authorList>
    </citation>
    <scope>NUCLEOTIDE SEQUENCE</scope>
</reference>
<organism evidence="1">
    <name type="scientific">uncultured marine group II/III euryarchaeote KM3_04_D10</name>
    <dbReference type="NCBI Taxonomy" id="1457836"/>
    <lineage>
        <taxon>Archaea</taxon>
        <taxon>Methanobacteriati</taxon>
        <taxon>Methanobacteriota</taxon>
        <taxon>environmental samples</taxon>
    </lineage>
</organism>